<dbReference type="Proteomes" id="UP000199382">
    <property type="component" value="Unassembled WGS sequence"/>
</dbReference>
<evidence type="ECO:0008006" key="3">
    <source>
        <dbReference type="Google" id="ProtNLM"/>
    </source>
</evidence>
<sequence>MRTELFSRSKYRDEADPGDDVPLLIPGRVYGVFDGATDPRGTRVNGVTTGRLAALAVAAEVAALAQEPGVDAMDGREIIRRLEAVLRREFDDTDLPIPPSTTAAFVLDCGENWRFLLLGDTGLRLNATEVFRDSKLIDTVATIARVAAFKALRNRIEDAHETELGARTCILLGFDNAVEKGLLSGTEVSNIIDLVLRKTDLFAHAEIVRAFLWGGIQTQHRFGNAEGNPLCFDTLNGTESKLTELLDVTRSKSDVASIELFTDGYEALADQPTVESWEASFAKTEADDFHRVDRFANVKGSTSTQWFDDRSVIVLKAR</sequence>
<dbReference type="OrthoDB" id="8362855at2"/>
<gene>
    <name evidence="1" type="ORF">SAMN04488026_105720</name>
</gene>
<keyword evidence="2" id="KW-1185">Reference proteome</keyword>
<name>A0A1G9FH88_9RHOB</name>
<dbReference type="STRING" id="571298.SAMN04488026_105720"/>
<evidence type="ECO:0000313" key="2">
    <source>
        <dbReference type="Proteomes" id="UP000199382"/>
    </source>
</evidence>
<accession>A0A1G9FH88</accession>
<proteinExistence type="predicted"/>
<dbReference type="RefSeq" id="WP_093161622.1">
    <property type="nucleotide sequence ID" value="NZ_FNEK01000057.1"/>
</dbReference>
<protein>
    <recommendedName>
        <fullName evidence="3">Protein phosphatase 2C</fullName>
    </recommendedName>
</protein>
<dbReference type="EMBL" id="FNEK01000057">
    <property type="protein sequence ID" value="SDK87513.1"/>
    <property type="molecule type" value="Genomic_DNA"/>
</dbReference>
<organism evidence="1 2">
    <name type="scientific">Aliiruegeria lutimaris</name>
    <dbReference type="NCBI Taxonomy" id="571298"/>
    <lineage>
        <taxon>Bacteria</taxon>
        <taxon>Pseudomonadati</taxon>
        <taxon>Pseudomonadota</taxon>
        <taxon>Alphaproteobacteria</taxon>
        <taxon>Rhodobacterales</taxon>
        <taxon>Roseobacteraceae</taxon>
        <taxon>Aliiruegeria</taxon>
    </lineage>
</organism>
<reference evidence="1 2" key="1">
    <citation type="submission" date="2016-10" db="EMBL/GenBank/DDBJ databases">
        <authorList>
            <person name="de Groot N.N."/>
        </authorList>
    </citation>
    <scope>NUCLEOTIDE SEQUENCE [LARGE SCALE GENOMIC DNA]</scope>
    <source>
        <strain evidence="1 2">DSM 25294</strain>
    </source>
</reference>
<dbReference type="AlphaFoldDB" id="A0A1G9FH88"/>
<evidence type="ECO:0000313" key="1">
    <source>
        <dbReference type="EMBL" id="SDK87513.1"/>
    </source>
</evidence>